<proteinExistence type="predicted"/>
<accession>A0A5Q6PCB0</accession>
<sequence>MKATLAKRGVLKCLQPYEIKHDHIDTYYDGFVINLNNYLKRNSIKLRQDNISKVYDDFFKEYRHSRTGHWIIYKEYNGDKYFLDICEHGEDTYLTNVGLAKYRQELPSLFSG</sequence>
<evidence type="ECO:0000313" key="2">
    <source>
        <dbReference type="Proteomes" id="UP000323225"/>
    </source>
</evidence>
<evidence type="ECO:0000313" key="1">
    <source>
        <dbReference type="EMBL" id="KAA1252515.1"/>
    </source>
</evidence>
<comment type="caution">
    <text evidence="1">The sequence shown here is derived from an EMBL/GenBank/DDBJ whole genome shotgun (WGS) entry which is preliminary data.</text>
</comment>
<organism evidence="1 2">
    <name type="scientific">Vibrio cholerae</name>
    <dbReference type="NCBI Taxonomy" id="666"/>
    <lineage>
        <taxon>Bacteria</taxon>
        <taxon>Pseudomonadati</taxon>
        <taxon>Pseudomonadota</taxon>
        <taxon>Gammaproteobacteria</taxon>
        <taxon>Vibrionales</taxon>
        <taxon>Vibrionaceae</taxon>
        <taxon>Vibrio</taxon>
    </lineage>
</organism>
<name>A0A5Q6PCB0_VIBCL</name>
<dbReference type="Proteomes" id="UP000323225">
    <property type="component" value="Unassembled WGS sequence"/>
</dbReference>
<gene>
    <name evidence="1" type="ORF">F0M16_22520</name>
</gene>
<protein>
    <submittedName>
        <fullName evidence="1">Uncharacterized protein</fullName>
    </submittedName>
</protein>
<dbReference type="AlphaFoldDB" id="A0A5Q6PCB0"/>
<dbReference type="EMBL" id="VUAA01000063">
    <property type="protein sequence ID" value="KAA1252515.1"/>
    <property type="molecule type" value="Genomic_DNA"/>
</dbReference>
<reference evidence="1 2" key="1">
    <citation type="submission" date="2019-09" db="EMBL/GenBank/DDBJ databases">
        <authorList>
            <person name="Kritzky A."/>
            <person name="Schelkanova E.Y."/>
            <person name="Alkhova Z.V."/>
            <person name="Smirnova N.I."/>
        </authorList>
    </citation>
    <scope>NUCLEOTIDE SEQUENCE [LARGE SCALE GENOMIC DNA]</scope>
    <source>
        <strain evidence="1 2">M1526</strain>
    </source>
</reference>